<dbReference type="Pfam" id="PF01453">
    <property type="entry name" value="B_lectin"/>
    <property type="match status" value="1"/>
</dbReference>
<sequence>MSSSIEAFIKILLLFLLLPSSICQLSLDALTPNSHIREGNVLVSSTQIFALGDNPVNDSYGVLSINGDGGLVIHGKDPSTPLWSANVTFSSPNNFTAKLLDTGNLVLLKNGSQRVVWEGFDYPSDTMLSSMKMGLNRRSGLEWHLTSWKSKDDPGTGSCTYGIDPMGFPQLLLLKGREVSWRAGPWIGDRLSGLPVMTVTVYNASFVNNEDEISLVFAVAKDSLITRVVIDESGIFQVFVWNDQWIKFDSHPTEWCDYYGQCGPNTNCESEKDYKLACTCLPGFESKSSSLSVGESGCIRKAGTSICQNGEGFVKVARVKIPDSCMAHVNMSMSLEECKQKCLMDCSCTAYTSADDRGGGIGCVTWHGDLMDTRTFSDVGQDLYVRVDATSLAQYAKSGGSLSKRARLAISLGSVTVFILLLTFCWLVRMKMKGKRRQNKDSFELTAGSTYFEEAIGGLVLDDSRINSELLLFHLNTVSTATNNFSIENKLGEGGFGSVYKGILYDGKEIAVKIISKFSGQGVEEFKNEVLLIAKLQHRNLVKILVGQDASRLSWGLLEAYYIFMLYLHEDSRLRIIHRDLKASNVLLDNSLNPKIADFGMARIYRREQTEANTKRVVGT</sequence>
<dbReference type="Gene3D" id="2.90.10.10">
    <property type="entry name" value="Bulb-type lectin domain"/>
    <property type="match status" value="1"/>
</dbReference>
<evidence type="ECO:0000256" key="5">
    <source>
        <dbReference type="ARBA" id="ARBA00022741"/>
    </source>
</evidence>
<dbReference type="InterPro" id="IPR001480">
    <property type="entry name" value="Bulb-type_lectin_dom"/>
</dbReference>
<comment type="catalytic activity">
    <reaction evidence="10">
        <text>L-threonyl-[protein] + ATP = O-phospho-L-threonyl-[protein] + ADP + H(+)</text>
        <dbReference type="Rhea" id="RHEA:46608"/>
        <dbReference type="Rhea" id="RHEA-COMP:11060"/>
        <dbReference type="Rhea" id="RHEA-COMP:11605"/>
        <dbReference type="ChEBI" id="CHEBI:15378"/>
        <dbReference type="ChEBI" id="CHEBI:30013"/>
        <dbReference type="ChEBI" id="CHEBI:30616"/>
        <dbReference type="ChEBI" id="CHEBI:61977"/>
        <dbReference type="ChEBI" id="CHEBI:456216"/>
        <dbReference type="EC" id="2.7.11.1"/>
    </reaction>
</comment>
<feature type="chain" id="PRO_5015193983" description="non-specific serine/threonine protein kinase" evidence="14">
    <location>
        <begin position="24"/>
        <end position="620"/>
    </location>
</feature>
<evidence type="ECO:0000256" key="13">
    <source>
        <dbReference type="SAM" id="Phobius"/>
    </source>
</evidence>
<keyword evidence="9" id="KW-0325">Glycoprotein</keyword>
<feature type="domain" description="Apple" evidence="17">
    <location>
        <begin position="307"/>
        <end position="388"/>
    </location>
</feature>
<evidence type="ECO:0000256" key="9">
    <source>
        <dbReference type="ARBA" id="ARBA00023180"/>
    </source>
</evidence>
<reference evidence="18 19" key="1">
    <citation type="journal article" date="2018" name="Nat. Genet.">
        <title>The Rosa genome provides new insights in the design of modern roses.</title>
        <authorList>
            <person name="Bendahmane M."/>
        </authorList>
    </citation>
    <scope>NUCLEOTIDE SEQUENCE [LARGE SCALE GENOMIC DNA]</scope>
    <source>
        <strain evidence="19">cv. Old Blush</strain>
    </source>
</reference>
<evidence type="ECO:0000256" key="6">
    <source>
        <dbReference type="ARBA" id="ARBA00022777"/>
    </source>
</evidence>
<dbReference type="EC" id="2.7.11.1" evidence="1"/>
<keyword evidence="19" id="KW-1185">Reference proteome</keyword>
<evidence type="ECO:0000259" key="15">
    <source>
        <dbReference type="PROSITE" id="PS50011"/>
    </source>
</evidence>
<accession>A0A2P6QB80</accession>
<evidence type="ECO:0000256" key="1">
    <source>
        <dbReference type="ARBA" id="ARBA00012513"/>
    </source>
</evidence>
<dbReference type="PANTHER" id="PTHR32444">
    <property type="entry name" value="BULB-TYPE LECTIN DOMAIN-CONTAINING PROTEIN"/>
    <property type="match status" value="1"/>
</dbReference>
<dbReference type="Pfam" id="PF07714">
    <property type="entry name" value="PK_Tyr_Ser-Thr"/>
    <property type="match status" value="1"/>
</dbReference>
<dbReference type="Gene3D" id="1.10.510.10">
    <property type="entry name" value="Transferase(Phosphotransferase) domain 1"/>
    <property type="match status" value="1"/>
</dbReference>
<dbReference type="Pfam" id="PF08276">
    <property type="entry name" value="PAN_2"/>
    <property type="match status" value="1"/>
</dbReference>
<dbReference type="Proteomes" id="UP000238479">
    <property type="component" value="Chromosome 5"/>
</dbReference>
<evidence type="ECO:0000256" key="4">
    <source>
        <dbReference type="ARBA" id="ARBA00022729"/>
    </source>
</evidence>
<evidence type="ECO:0000256" key="8">
    <source>
        <dbReference type="ARBA" id="ARBA00023157"/>
    </source>
</evidence>
<dbReference type="PROSITE" id="PS00107">
    <property type="entry name" value="PROTEIN_KINASE_ATP"/>
    <property type="match status" value="1"/>
</dbReference>
<keyword evidence="7 12" id="KW-0067">ATP-binding</keyword>
<keyword evidence="13" id="KW-1133">Transmembrane helix</keyword>
<evidence type="ECO:0000256" key="12">
    <source>
        <dbReference type="PROSITE-ProRule" id="PRU10141"/>
    </source>
</evidence>
<keyword evidence="4 14" id="KW-0732">Signal</keyword>
<feature type="signal peptide" evidence="14">
    <location>
        <begin position="1"/>
        <end position="23"/>
    </location>
</feature>
<feature type="binding site" evidence="12">
    <location>
        <position position="513"/>
    </location>
    <ligand>
        <name>ATP</name>
        <dbReference type="ChEBI" id="CHEBI:30616"/>
    </ligand>
</feature>
<dbReference type="InterPro" id="IPR000858">
    <property type="entry name" value="S_locus_glycoprot_dom"/>
</dbReference>
<keyword evidence="13" id="KW-0812">Transmembrane</keyword>
<evidence type="ECO:0000256" key="2">
    <source>
        <dbReference type="ARBA" id="ARBA00022527"/>
    </source>
</evidence>
<dbReference type="STRING" id="74649.A0A2P6QB80"/>
<evidence type="ECO:0000256" key="14">
    <source>
        <dbReference type="SAM" id="SignalP"/>
    </source>
</evidence>
<dbReference type="Pfam" id="PF00069">
    <property type="entry name" value="Pkinase"/>
    <property type="match status" value="1"/>
</dbReference>
<keyword evidence="5 12" id="KW-0547">Nucleotide-binding</keyword>
<keyword evidence="8" id="KW-1015">Disulfide bond</keyword>
<feature type="transmembrane region" description="Helical" evidence="13">
    <location>
        <begin position="408"/>
        <end position="428"/>
    </location>
</feature>
<dbReference type="EMBL" id="PDCK01000043">
    <property type="protein sequence ID" value="PRQ31440.1"/>
    <property type="molecule type" value="Genomic_DNA"/>
</dbReference>
<dbReference type="GO" id="GO:0004674">
    <property type="term" value="F:protein serine/threonine kinase activity"/>
    <property type="evidence" value="ECO:0007669"/>
    <property type="project" value="UniProtKB-KW"/>
</dbReference>
<dbReference type="Gene3D" id="3.30.200.20">
    <property type="entry name" value="Phosphorylase Kinase, domain 1"/>
    <property type="match status" value="1"/>
</dbReference>
<evidence type="ECO:0000313" key="19">
    <source>
        <dbReference type="Proteomes" id="UP000238479"/>
    </source>
</evidence>
<evidence type="ECO:0000256" key="3">
    <source>
        <dbReference type="ARBA" id="ARBA00022679"/>
    </source>
</evidence>
<comment type="caution">
    <text evidence="18">The sequence shown here is derived from an EMBL/GenBank/DDBJ whole genome shotgun (WGS) entry which is preliminary data.</text>
</comment>
<dbReference type="InterPro" id="IPR000719">
    <property type="entry name" value="Prot_kinase_dom"/>
</dbReference>
<evidence type="ECO:0000313" key="18">
    <source>
        <dbReference type="EMBL" id="PRQ31440.1"/>
    </source>
</evidence>
<feature type="domain" description="Bulb-type lectin" evidence="16">
    <location>
        <begin position="1"/>
        <end position="120"/>
    </location>
</feature>
<evidence type="ECO:0000256" key="7">
    <source>
        <dbReference type="ARBA" id="ARBA00022840"/>
    </source>
</evidence>
<dbReference type="InterPro" id="IPR036426">
    <property type="entry name" value="Bulb-type_lectin_dom_sf"/>
</dbReference>
<dbReference type="Gramene" id="PRQ31440">
    <property type="protein sequence ID" value="PRQ31440"/>
    <property type="gene ID" value="RchiOBHm_Chr5g0035551"/>
</dbReference>
<keyword evidence="3 18" id="KW-0808">Transferase</keyword>
<dbReference type="PROSITE" id="PS50948">
    <property type="entry name" value="PAN"/>
    <property type="match status" value="1"/>
</dbReference>
<evidence type="ECO:0000256" key="10">
    <source>
        <dbReference type="ARBA" id="ARBA00047899"/>
    </source>
</evidence>
<name>A0A2P6QB80_ROSCH</name>
<dbReference type="InterPro" id="IPR017441">
    <property type="entry name" value="Protein_kinase_ATP_BS"/>
</dbReference>
<evidence type="ECO:0000256" key="11">
    <source>
        <dbReference type="ARBA" id="ARBA00048679"/>
    </source>
</evidence>
<dbReference type="PROSITE" id="PS50011">
    <property type="entry name" value="PROTEIN_KINASE_DOM"/>
    <property type="match status" value="1"/>
</dbReference>
<dbReference type="PANTHER" id="PTHR32444:SF63">
    <property type="entry name" value="G-TYPE LECTIN S-RECEPTOR-LIKE SERINE_THREONINE-PROTEIN KINASE RKS1"/>
    <property type="match status" value="1"/>
</dbReference>
<dbReference type="OMA" id="RTEFECT"/>
<dbReference type="PROSITE" id="PS50927">
    <property type="entry name" value="BULB_LECTIN"/>
    <property type="match status" value="1"/>
</dbReference>
<organism evidence="18 19">
    <name type="scientific">Rosa chinensis</name>
    <name type="common">China rose</name>
    <dbReference type="NCBI Taxonomy" id="74649"/>
    <lineage>
        <taxon>Eukaryota</taxon>
        <taxon>Viridiplantae</taxon>
        <taxon>Streptophyta</taxon>
        <taxon>Embryophyta</taxon>
        <taxon>Tracheophyta</taxon>
        <taxon>Spermatophyta</taxon>
        <taxon>Magnoliopsida</taxon>
        <taxon>eudicotyledons</taxon>
        <taxon>Gunneridae</taxon>
        <taxon>Pentapetalae</taxon>
        <taxon>rosids</taxon>
        <taxon>fabids</taxon>
        <taxon>Rosales</taxon>
        <taxon>Rosaceae</taxon>
        <taxon>Rosoideae</taxon>
        <taxon>Rosoideae incertae sedis</taxon>
        <taxon>Rosa</taxon>
    </lineage>
</organism>
<keyword evidence="2" id="KW-0723">Serine/threonine-protein kinase</keyword>
<gene>
    <name evidence="18" type="ORF">RchiOBHm_Chr5g0035551</name>
</gene>
<dbReference type="FunFam" id="1.10.510.10:FF:001023">
    <property type="entry name" value="Os07g0541700 protein"/>
    <property type="match status" value="1"/>
</dbReference>
<dbReference type="InterPro" id="IPR001245">
    <property type="entry name" value="Ser-Thr/Tyr_kinase_cat_dom"/>
</dbReference>
<keyword evidence="6" id="KW-0418">Kinase</keyword>
<dbReference type="PROSITE" id="PS00108">
    <property type="entry name" value="PROTEIN_KINASE_ST"/>
    <property type="match status" value="1"/>
</dbReference>
<keyword evidence="13" id="KW-0472">Membrane</keyword>
<comment type="catalytic activity">
    <reaction evidence="11">
        <text>L-seryl-[protein] + ATP = O-phospho-L-seryl-[protein] + ADP + H(+)</text>
        <dbReference type="Rhea" id="RHEA:17989"/>
        <dbReference type="Rhea" id="RHEA-COMP:9863"/>
        <dbReference type="Rhea" id="RHEA-COMP:11604"/>
        <dbReference type="ChEBI" id="CHEBI:15378"/>
        <dbReference type="ChEBI" id="CHEBI:29999"/>
        <dbReference type="ChEBI" id="CHEBI:30616"/>
        <dbReference type="ChEBI" id="CHEBI:83421"/>
        <dbReference type="ChEBI" id="CHEBI:456216"/>
        <dbReference type="EC" id="2.7.11.1"/>
    </reaction>
</comment>
<feature type="domain" description="Protein kinase" evidence="15">
    <location>
        <begin position="485"/>
        <end position="620"/>
    </location>
</feature>
<evidence type="ECO:0000259" key="17">
    <source>
        <dbReference type="PROSITE" id="PS50948"/>
    </source>
</evidence>
<dbReference type="InterPro" id="IPR003609">
    <property type="entry name" value="Pan_app"/>
</dbReference>
<dbReference type="SUPFAM" id="SSF56112">
    <property type="entry name" value="Protein kinase-like (PK-like)"/>
    <property type="match status" value="1"/>
</dbReference>
<dbReference type="Pfam" id="PF00954">
    <property type="entry name" value="S_locus_glycop"/>
    <property type="match status" value="1"/>
</dbReference>
<dbReference type="CDD" id="cd01098">
    <property type="entry name" value="PAN_AP_plant"/>
    <property type="match status" value="1"/>
</dbReference>
<dbReference type="SMART" id="SM00473">
    <property type="entry name" value="PAN_AP"/>
    <property type="match status" value="1"/>
</dbReference>
<dbReference type="SMART" id="SM00220">
    <property type="entry name" value="S_TKc"/>
    <property type="match status" value="1"/>
</dbReference>
<evidence type="ECO:0000259" key="16">
    <source>
        <dbReference type="PROSITE" id="PS50927"/>
    </source>
</evidence>
<protein>
    <recommendedName>
        <fullName evidence="1">non-specific serine/threonine protein kinase</fullName>
        <ecNumber evidence="1">2.7.11.1</ecNumber>
    </recommendedName>
</protein>
<proteinExistence type="predicted"/>
<dbReference type="InterPro" id="IPR011009">
    <property type="entry name" value="Kinase-like_dom_sf"/>
</dbReference>
<dbReference type="GO" id="GO:0048544">
    <property type="term" value="P:recognition of pollen"/>
    <property type="evidence" value="ECO:0007669"/>
    <property type="project" value="InterPro"/>
</dbReference>
<dbReference type="SUPFAM" id="SSF51110">
    <property type="entry name" value="alpha-D-mannose-specific plant lectins"/>
    <property type="match status" value="1"/>
</dbReference>
<dbReference type="InterPro" id="IPR008271">
    <property type="entry name" value="Ser/Thr_kinase_AS"/>
</dbReference>
<dbReference type="GO" id="GO:0005524">
    <property type="term" value="F:ATP binding"/>
    <property type="evidence" value="ECO:0007669"/>
    <property type="project" value="UniProtKB-UniRule"/>
</dbReference>
<dbReference type="SMART" id="SM00108">
    <property type="entry name" value="B_lectin"/>
    <property type="match status" value="1"/>
</dbReference>
<dbReference type="AlphaFoldDB" id="A0A2P6QB80"/>